<feature type="domain" description="HD" evidence="3">
    <location>
        <begin position="62"/>
        <end position="258"/>
    </location>
</feature>
<evidence type="ECO:0000256" key="2">
    <source>
        <dbReference type="HAMAP-Rule" id="MF_01212"/>
    </source>
</evidence>
<dbReference type="Proteomes" id="UP000254326">
    <property type="component" value="Unassembled WGS sequence"/>
</dbReference>
<protein>
    <recommendedName>
        <fullName evidence="2">Deoxyguanosinetriphosphate triphosphohydrolase-like protein</fullName>
    </recommendedName>
</protein>
<reference evidence="4 5" key="1">
    <citation type="submission" date="2018-06" db="EMBL/GenBank/DDBJ databases">
        <title>Marinomonas sp. YLB-05 draft genome sequence.</title>
        <authorList>
            <person name="Yu L."/>
            <person name="Tang X."/>
        </authorList>
    </citation>
    <scope>NUCLEOTIDE SEQUENCE [LARGE SCALE GENOMIC DNA]</scope>
    <source>
        <strain evidence="4 5">YLB-05</strain>
    </source>
</reference>
<evidence type="ECO:0000313" key="5">
    <source>
        <dbReference type="Proteomes" id="UP000254326"/>
    </source>
</evidence>
<evidence type="ECO:0000256" key="1">
    <source>
        <dbReference type="ARBA" id="ARBA00022801"/>
    </source>
</evidence>
<dbReference type="HAMAP" id="MF_01212">
    <property type="entry name" value="dGTPase_type2"/>
    <property type="match status" value="1"/>
</dbReference>
<dbReference type="Pfam" id="PF01966">
    <property type="entry name" value="HD"/>
    <property type="match status" value="1"/>
</dbReference>
<dbReference type="InterPro" id="IPR003607">
    <property type="entry name" value="HD/PDEase_dom"/>
</dbReference>
<comment type="caution">
    <text evidence="4">The sequence shown here is derived from an EMBL/GenBank/DDBJ whole genome shotgun (WGS) entry which is preliminary data.</text>
</comment>
<dbReference type="InterPro" id="IPR006674">
    <property type="entry name" value="HD_domain"/>
</dbReference>
<dbReference type="Pfam" id="PF13286">
    <property type="entry name" value="HD_assoc"/>
    <property type="match status" value="1"/>
</dbReference>
<dbReference type="InterPro" id="IPR023023">
    <property type="entry name" value="dNTPase_2"/>
</dbReference>
<keyword evidence="1 2" id="KW-0378">Hydrolase</keyword>
<name>A0A370U4Q5_9GAMM</name>
<sequence>MTEINQWEQRWGNDVNASSSEDDVRNEWERDYARLIHSAAFRRLQSKTQVLGLGESDFYRTRLTHSMEVAQIGTGIVRYLRDKKHRADEDIKAALPKSALMNAICLAHDIGHPPFGHGGEVALNICMRAHGGFEGNGQTLRILSRLEKYTLKHGMAPTRRLLLGVLKYPASYNQCVQDEAYQTLGALKWLSPADKQHPPKCYLDTEREVVDWILEPFSKEERESFIKMKPDAKSGHLKPMYKGLDTSIMELADDISYSLHDLEDAISLGMITDKDWQKHNGGKEDIFQSCGLSSETMGLKLFSEHSYERKRQIGDLVHKFITNTYVEETNMEGAVSPFLKWNAVMDKDCEKLRKHIFDLVKTKVIQSPNVQQLEFKGQKLVIELFDALSSDPTRLLPVSTVERYENVSEGSPQMRVICDYISGMTDEYATRMYEKIYHPHKGSIFDRL</sequence>
<dbReference type="SUPFAM" id="SSF109604">
    <property type="entry name" value="HD-domain/PDEase-like"/>
    <property type="match status" value="1"/>
</dbReference>
<keyword evidence="5" id="KW-1185">Reference proteome</keyword>
<dbReference type="EMBL" id="QKRA01000014">
    <property type="protein sequence ID" value="RDL42765.1"/>
    <property type="molecule type" value="Genomic_DNA"/>
</dbReference>
<dbReference type="PANTHER" id="PTHR11373">
    <property type="entry name" value="DEOXYNUCLEOSIDE TRIPHOSPHATE TRIPHOSPHOHYDROLASE"/>
    <property type="match status" value="1"/>
</dbReference>
<dbReference type="GO" id="GO:0006203">
    <property type="term" value="P:dGTP catabolic process"/>
    <property type="evidence" value="ECO:0007669"/>
    <property type="project" value="TreeGrafter"/>
</dbReference>
<dbReference type="PROSITE" id="PS51831">
    <property type="entry name" value="HD"/>
    <property type="match status" value="1"/>
</dbReference>
<comment type="similarity">
    <text evidence="2">Belongs to the dGTPase family. Type 2 subfamily.</text>
</comment>
<dbReference type="GO" id="GO:0008832">
    <property type="term" value="F:dGTPase activity"/>
    <property type="evidence" value="ECO:0007669"/>
    <property type="project" value="TreeGrafter"/>
</dbReference>
<evidence type="ECO:0000259" key="3">
    <source>
        <dbReference type="PROSITE" id="PS51831"/>
    </source>
</evidence>
<proteinExistence type="inferred from homology"/>
<dbReference type="NCBIfam" id="NF041026">
    <property type="entry name" value="antiphage_dGTPase"/>
    <property type="match status" value="1"/>
</dbReference>
<dbReference type="Gene3D" id="1.10.3210.10">
    <property type="entry name" value="Hypothetical protein af1432"/>
    <property type="match status" value="1"/>
</dbReference>
<dbReference type="CDD" id="cd00077">
    <property type="entry name" value="HDc"/>
    <property type="match status" value="1"/>
</dbReference>
<gene>
    <name evidence="4" type="ORF">DN730_17615</name>
</gene>
<dbReference type="AlphaFoldDB" id="A0A370U4Q5"/>
<dbReference type="PANTHER" id="PTHR11373:SF32">
    <property type="entry name" value="DEOXYGUANOSINETRIPHOSPHATE TRIPHOSPHOHYDROLASE"/>
    <property type="match status" value="1"/>
</dbReference>
<dbReference type="NCBIfam" id="TIGR01353">
    <property type="entry name" value="dGTP_triPase"/>
    <property type="match status" value="1"/>
</dbReference>
<dbReference type="RefSeq" id="WP_115469454.1">
    <property type="nucleotide sequence ID" value="NZ_QKRA01000014.1"/>
</dbReference>
<evidence type="ECO:0000313" key="4">
    <source>
        <dbReference type="EMBL" id="RDL42765.1"/>
    </source>
</evidence>
<accession>A0A370U4Q5</accession>
<organism evidence="4 5">
    <name type="scientific">Marinomonas piezotolerans</name>
    <dbReference type="NCBI Taxonomy" id="2213058"/>
    <lineage>
        <taxon>Bacteria</taxon>
        <taxon>Pseudomonadati</taxon>
        <taxon>Pseudomonadota</taxon>
        <taxon>Gammaproteobacteria</taxon>
        <taxon>Oceanospirillales</taxon>
        <taxon>Oceanospirillaceae</taxon>
        <taxon>Marinomonas</taxon>
    </lineage>
</organism>
<dbReference type="SMART" id="SM00471">
    <property type="entry name" value="HDc"/>
    <property type="match status" value="1"/>
</dbReference>
<dbReference type="InterPro" id="IPR050135">
    <property type="entry name" value="dGTPase-like"/>
</dbReference>
<dbReference type="InterPro" id="IPR026875">
    <property type="entry name" value="PHydrolase_assoc_dom"/>
</dbReference>
<dbReference type="NCBIfam" id="NF003701">
    <property type="entry name" value="PRK05318.1"/>
    <property type="match status" value="1"/>
</dbReference>
<dbReference type="InterPro" id="IPR006261">
    <property type="entry name" value="dGTPase"/>
</dbReference>
<dbReference type="OrthoDB" id="9803619at2"/>